<dbReference type="EMBL" id="CP013655">
    <property type="protein sequence ID" value="ALS38483.1"/>
    <property type="molecule type" value="Genomic_DNA"/>
</dbReference>
<dbReference type="RefSeq" id="WP_208928031.1">
    <property type="nucleotide sequence ID" value="NZ_CP013655.1"/>
</dbReference>
<proteinExistence type="predicted"/>
<sequence>MKRFNEIELPVLVPNELLDDYHDYMNEDLRNVLRATTIRRYLEGIVNLFFKDKLKEEYNLSNAMWGRDKLDKNINAIRDYYDEEIGNKLHKVRVIGNKGTHFGKVEPTMEEIKQAINIITNIFEDMIINYFKKNPFEGLPLHILSYLPPHNRIKILTEIWKATPIGTVADLIIIDKLSMAYLKNLEPERAFNFIIVLYENSTITKEFAIQQLEKLKLLNSNLPQFNISKNVVDTAKVFKDLIEEKELKEYSEFEKIFFILIKGYISNTQEESDEG</sequence>
<protein>
    <recommendedName>
        <fullName evidence="1">DUF4145 domain-containing protein</fullName>
    </recommendedName>
</protein>
<organism evidence="2 3">
    <name type="scientific">Enterococcus rotai</name>
    <dbReference type="NCBI Taxonomy" id="118060"/>
    <lineage>
        <taxon>Bacteria</taxon>
        <taxon>Bacillati</taxon>
        <taxon>Bacillota</taxon>
        <taxon>Bacilli</taxon>
        <taxon>Lactobacillales</taxon>
        <taxon>Enterococcaceae</taxon>
        <taxon>Enterococcus</taxon>
    </lineage>
</organism>
<evidence type="ECO:0000313" key="3">
    <source>
        <dbReference type="Proteomes" id="UP000067523"/>
    </source>
</evidence>
<evidence type="ECO:0000313" key="2">
    <source>
        <dbReference type="EMBL" id="ALS38483.1"/>
    </source>
</evidence>
<keyword evidence="3" id="KW-1185">Reference proteome</keyword>
<evidence type="ECO:0000259" key="1">
    <source>
        <dbReference type="Pfam" id="PF13643"/>
    </source>
</evidence>
<dbReference type="AlphaFoldDB" id="A0A0U2MZF9"/>
<dbReference type="Proteomes" id="UP000067523">
    <property type="component" value="Chromosome"/>
</dbReference>
<dbReference type="KEGG" id="erx:ATZ35_15415"/>
<gene>
    <name evidence="2" type="ORF">ATZ35_15415</name>
</gene>
<accession>A0A0U2MZF9</accession>
<dbReference type="InterPro" id="IPR025285">
    <property type="entry name" value="DUF4145"/>
</dbReference>
<reference evidence="3" key="1">
    <citation type="submission" date="2015-12" db="EMBL/GenBank/DDBJ databases">
        <authorList>
            <person name="Lauer A."/>
            <person name="Humrighouse B."/>
            <person name="Loparev V."/>
            <person name="Shewmaker P.L."/>
            <person name="Whitney A.M."/>
            <person name="McLaughlin R.W."/>
        </authorList>
    </citation>
    <scope>NUCLEOTIDE SEQUENCE [LARGE SCALE GENOMIC DNA]</scope>
    <source>
        <strain evidence="3">LMG 26678</strain>
    </source>
</reference>
<dbReference type="Pfam" id="PF13643">
    <property type="entry name" value="DUF4145"/>
    <property type="match status" value="1"/>
</dbReference>
<feature type="domain" description="DUF4145" evidence="1">
    <location>
        <begin position="33"/>
        <end position="119"/>
    </location>
</feature>
<name>A0A0U2MZF9_9ENTE</name>